<protein>
    <submittedName>
        <fullName evidence="2">Uncharacterized protein</fullName>
    </submittedName>
</protein>
<evidence type="ECO:0000313" key="2">
    <source>
        <dbReference type="EMBL" id="QDF43952.1"/>
    </source>
</evidence>
<accession>A0A4Y6GMQ5</accession>
<name>A0A4Y6GMQ5_9ROSI</name>
<sequence length="48" mass="5772">MEGKKRAKAHKHKCNRKTCNRKDMQLEEQKFMTRKKKSPVVSNRQQAE</sequence>
<dbReference type="EMBL" id="MK751318">
    <property type="protein sequence ID" value="QDF43952.1"/>
    <property type="molecule type" value="mRNA"/>
</dbReference>
<evidence type="ECO:0000256" key="1">
    <source>
        <dbReference type="SAM" id="MobiDB-lite"/>
    </source>
</evidence>
<feature type="region of interest" description="Disordered" evidence="1">
    <location>
        <begin position="28"/>
        <end position="48"/>
    </location>
</feature>
<proteinExistence type="evidence at transcript level"/>
<dbReference type="AlphaFoldDB" id="A0A4Y6GMQ5"/>
<reference evidence="2" key="1">
    <citation type="submission" date="2019-04" db="EMBL/GenBank/DDBJ databases">
        <authorList>
            <person name="Islam M.R."/>
            <person name="Banu S."/>
        </authorList>
    </citation>
    <scope>NUCLEOTIDE SEQUENCE</scope>
    <source>
        <strain evidence="2">TDF-17</strain>
    </source>
</reference>
<organism evidence="2">
    <name type="scientific">Aquilaria malaccensis</name>
    <dbReference type="NCBI Taxonomy" id="223753"/>
    <lineage>
        <taxon>Eukaryota</taxon>
        <taxon>Viridiplantae</taxon>
        <taxon>Streptophyta</taxon>
        <taxon>Embryophyta</taxon>
        <taxon>Tracheophyta</taxon>
        <taxon>Spermatophyta</taxon>
        <taxon>Magnoliopsida</taxon>
        <taxon>eudicotyledons</taxon>
        <taxon>Gunneridae</taxon>
        <taxon>Pentapetalae</taxon>
        <taxon>rosids</taxon>
        <taxon>malvids</taxon>
        <taxon>Malvales</taxon>
        <taxon>Thymelaeaceae</taxon>
        <taxon>Aquilaria</taxon>
    </lineage>
</organism>